<dbReference type="Proteomes" id="UP001629235">
    <property type="component" value="Unassembled WGS sequence"/>
</dbReference>
<dbReference type="EMBL" id="JAQQDW010000155">
    <property type="protein sequence ID" value="MFM0108982.1"/>
    <property type="molecule type" value="Genomic_DNA"/>
</dbReference>
<proteinExistence type="predicted"/>
<name>A0ACC7NNF1_9BURK</name>
<evidence type="ECO:0000313" key="1">
    <source>
        <dbReference type="EMBL" id="MFM0108982.1"/>
    </source>
</evidence>
<protein>
    <submittedName>
        <fullName evidence="1">DUF3331 domain-containing protein</fullName>
    </submittedName>
</protein>
<organism evidence="1 2">
    <name type="scientific">Paraburkholderia rhynchosiae</name>
    <dbReference type="NCBI Taxonomy" id="487049"/>
    <lineage>
        <taxon>Bacteria</taxon>
        <taxon>Pseudomonadati</taxon>
        <taxon>Pseudomonadota</taxon>
        <taxon>Betaproteobacteria</taxon>
        <taxon>Burkholderiales</taxon>
        <taxon>Burkholderiaceae</taxon>
        <taxon>Paraburkholderia</taxon>
    </lineage>
</organism>
<keyword evidence="2" id="KW-1185">Reference proteome</keyword>
<evidence type="ECO:0000313" key="2">
    <source>
        <dbReference type="Proteomes" id="UP001629235"/>
    </source>
</evidence>
<comment type="caution">
    <text evidence="1">The sequence shown here is derived from an EMBL/GenBank/DDBJ whole genome shotgun (WGS) entry which is preliminary data.</text>
</comment>
<gene>
    <name evidence="1" type="ORF">PQR01_37760</name>
</gene>
<reference evidence="1 2" key="1">
    <citation type="journal article" date="2024" name="Chem. Sci.">
        <title>Discovery of megapolipeptins by genome mining of a Burkholderiales bacteria collection.</title>
        <authorList>
            <person name="Paulo B.S."/>
            <person name="Recchia M.J.J."/>
            <person name="Lee S."/>
            <person name="Fergusson C.H."/>
            <person name="Romanowski S.B."/>
            <person name="Hernandez A."/>
            <person name="Krull N."/>
            <person name="Liu D.Y."/>
            <person name="Cavanagh H."/>
            <person name="Bos A."/>
            <person name="Gray C.A."/>
            <person name="Murphy B.T."/>
            <person name="Linington R.G."/>
            <person name="Eustaquio A.S."/>
        </authorList>
    </citation>
    <scope>NUCLEOTIDE SEQUENCE [LARGE SCALE GENOMIC DNA]</scope>
    <source>
        <strain evidence="1 2">RL18-126-BIB-B</strain>
    </source>
</reference>
<accession>A0ACC7NNF1</accession>
<sequence>MTEVFELHCWLAKLYGHTVVDSAAMLERDWAEANPRADDQEDRSAPTVQIIEVMNDRMIIVAWQDPTGGRYGDQTWTRMLARRDTACALTGLSVKRGDAVFHPKSLRERRPANAESVILAGEVERRFQSASFPDSGICNGDGSMSLPANSGV</sequence>